<protein>
    <recommendedName>
        <fullName evidence="3">Oxidoreductase</fullName>
    </recommendedName>
</protein>
<keyword evidence="2" id="KW-1185">Reference proteome</keyword>
<comment type="caution">
    <text evidence="1">The sequence shown here is derived from an EMBL/GenBank/DDBJ whole genome shotgun (WGS) entry which is preliminary data.</text>
</comment>
<proteinExistence type="predicted"/>
<reference evidence="2" key="1">
    <citation type="journal article" date="2019" name="Int. J. Syst. Evol. Microbiol.">
        <title>The Global Catalogue of Microorganisms (GCM) 10K type strain sequencing project: providing services to taxonomists for standard genome sequencing and annotation.</title>
        <authorList>
            <consortium name="The Broad Institute Genomics Platform"/>
            <consortium name="The Broad Institute Genome Sequencing Center for Infectious Disease"/>
            <person name="Wu L."/>
            <person name="Ma J."/>
        </authorList>
    </citation>
    <scope>NUCLEOTIDE SEQUENCE [LARGE SCALE GENOMIC DNA]</scope>
    <source>
        <strain evidence="2">CCUG 53270</strain>
    </source>
</reference>
<name>A0ABW3UH83_9BACL</name>
<organism evidence="1 2">
    <name type="scientific">Paenibacillus vulneris</name>
    <dbReference type="NCBI Taxonomy" id="1133364"/>
    <lineage>
        <taxon>Bacteria</taxon>
        <taxon>Bacillati</taxon>
        <taxon>Bacillota</taxon>
        <taxon>Bacilli</taxon>
        <taxon>Bacillales</taxon>
        <taxon>Paenibacillaceae</taxon>
        <taxon>Paenibacillus</taxon>
    </lineage>
</organism>
<evidence type="ECO:0008006" key="3">
    <source>
        <dbReference type="Google" id="ProtNLM"/>
    </source>
</evidence>
<evidence type="ECO:0000313" key="2">
    <source>
        <dbReference type="Proteomes" id="UP001597180"/>
    </source>
</evidence>
<accession>A0ABW3UH83</accession>
<dbReference type="Proteomes" id="UP001597180">
    <property type="component" value="Unassembled WGS sequence"/>
</dbReference>
<gene>
    <name evidence="1" type="ORF">ACFQ4B_06060</name>
</gene>
<evidence type="ECO:0000313" key="1">
    <source>
        <dbReference type="EMBL" id="MFD1219674.1"/>
    </source>
</evidence>
<sequence length="107" mass="12346">MGCNHCPFAFTDASEEFQNYGCLPSPWDIIQMKRKSGHNWACHENENKLCQGLKDHVQYHQENNCVDRMRDIDLSRGGLISYETWFHEGEEEAIKKANKTQISLGKG</sequence>
<dbReference type="RefSeq" id="WP_345594809.1">
    <property type="nucleotide sequence ID" value="NZ_BAABJG010000055.1"/>
</dbReference>
<dbReference type="EMBL" id="JBHTLU010000012">
    <property type="protein sequence ID" value="MFD1219674.1"/>
    <property type="molecule type" value="Genomic_DNA"/>
</dbReference>